<dbReference type="RefSeq" id="WP_115332738.1">
    <property type="nucleotide sequence ID" value="NZ_CAAAHP010000010.1"/>
</dbReference>
<gene>
    <name evidence="1" type="ORF">NCTC13316_03214</name>
</gene>
<dbReference type="EMBL" id="UGOD01000003">
    <property type="protein sequence ID" value="STX81345.1"/>
    <property type="molecule type" value="Genomic_DNA"/>
</dbReference>
<evidence type="ECO:0000313" key="2">
    <source>
        <dbReference type="Proteomes" id="UP000254794"/>
    </source>
</evidence>
<protein>
    <submittedName>
        <fullName evidence="1">Major outer membrane protein</fullName>
    </submittedName>
</protein>
<dbReference type="InterPro" id="IPR007825">
    <property type="entry name" value="Major_OMP_Legionella"/>
</dbReference>
<accession>A0A378KCK3</accession>
<dbReference type="AlphaFoldDB" id="A0A378KCK3"/>
<evidence type="ECO:0000313" key="1">
    <source>
        <dbReference type="EMBL" id="STX81345.1"/>
    </source>
</evidence>
<name>A0A378KCK3_9GAMM</name>
<proteinExistence type="predicted"/>
<keyword evidence="2" id="KW-1185">Reference proteome</keyword>
<sequence length="317" mass="35209">MLRYKITGIAILLLTKVLFAGTMGNMDLIPICIPGSSIIPCATNAWDFGASVLYLKPKYGDKLVYFGVFHDQDLSHNIAKKSREWDWGYKIEASYHFGTGSDLNINWSHFNQSITNNTTFTVAPFGVTMPLTYTIKPKWNSLNLEYGQIVNYGENKSFRFYGGLQSTELDSDAVLSLPPVSIRGRSNYVHASGDIKYHSVGPRIGLDYYSNFLGNFGIYADAAITVLFGNGQFHRTSFINDVVLNYKSGSKNLILPEFEGKIGGQFTFLMGRSYLSFNAGYMLVDFLSGTDTLTTKGFGDIFSLSGVYIGVKWANSL</sequence>
<dbReference type="Proteomes" id="UP000254794">
    <property type="component" value="Unassembled WGS sequence"/>
</dbReference>
<dbReference type="OrthoDB" id="5647975at2"/>
<organism evidence="1 2">
    <name type="scientific">Legionella busanensis</name>
    <dbReference type="NCBI Taxonomy" id="190655"/>
    <lineage>
        <taxon>Bacteria</taxon>
        <taxon>Pseudomonadati</taxon>
        <taxon>Pseudomonadota</taxon>
        <taxon>Gammaproteobacteria</taxon>
        <taxon>Legionellales</taxon>
        <taxon>Legionellaceae</taxon>
        <taxon>Legionella</taxon>
    </lineage>
</organism>
<reference evidence="1 2" key="1">
    <citation type="submission" date="2018-06" db="EMBL/GenBank/DDBJ databases">
        <authorList>
            <consortium name="Pathogen Informatics"/>
            <person name="Doyle S."/>
        </authorList>
    </citation>
    <scope>NUCLEOTIDE SEQUENCE [LARGE SCALE GENOMIC DNA]</scope>
    <source>
        <strain evidence="1 2">NCTC13316</strain>
    </source>
</reference>
<dbReference type="Pfam" id="PF05150">
    <property type="entry name" value="Legionella_OMP"/>
    <property type="match status" value="1"/>
</dbReference>